<reference evidence="14 15" key="1">
    <citation type="submission" date="2019-06" db="EMBL/GenBank/DDBJ databases">
        <title>Genomics analysis of Aphanomyces spp. identifies a new class of oomycete effector associated with host adaptation.</title>
        <authorList>
            <person name="Gaulin E."/>
        </authorList>
    </citation>
    <scope>NUCLEOTIDE SEQUENCE [LARGE SCALE GENOMIC DNA]</scope>
    <source>
        <strain evidence="14 15">E</strain>
    </source>
</reference>
<organism evidence="14 15">
    <name type="scientific">Aphanomyces astaci</name>
    <name type="common">Crayfish plague agent</name>
    <dbReference type="NCBI Taxonomy" id="112090"/>
    <lineage>
        <taxon>Eukaryota</taxon>
        <taxon>Sar</taxon>
        <taxon>Stramenopiles</taxon>
        <taxon>Oomycota</taxon>
        <taxon>Saprolegniomycetes</taxon>
        <taxon>Saprolegniales</taxon>
        <taxon>Verrucalvaceae</taxon>
        <taxon>Aphanomyces</taxon>
    </lineage>
</organism>
<evidence type="ECO:0000256" key="7">
    <source>
        <dbReference type="ARBA" id="ARBA00023002"/>
    </source>
</evidence>
<keyword evidence="5" id="KW-0274">FAD</keyword>
<dbReference type="InterPro" id="IPR013786">
    <property type="entry name" value="AcylCoA_DH/ox_N"/>
</dbReference>
<dbReference type="GO" id="GO:0006631">
    <property type="term" value="P:fatty acid metabolic process"/>
    <property type="evidence" value="ECO:0007669"/>
    <property type="project" value="UniProtKB-KW"/>
</dbReference>
<evidence type="ECO:0000256" key="10">
    <source>
        <dbReference type="ARBA" id="ARBA00039036"/>
    </source>
</evidence>
<evidence type="ECO:0000256" key="5">
    <source>
        <dbReference type="ARBA" id="ARBA00022827"/>
    </source>
</evidence>
<feature type="domain" description="Acyl-CoA dehydrogenase/oxidase N-terminal" evidence="13">
    <location>
        <begin position="41"/>
        <end position="151"/>
    </location>
</feature>
<dbReference type="Gene3D" id="2.40.110.10">
    <property type="entry name" value="Butyryl-CoA Dehydrogenase, subunit A, domain 2"/>
    <property type="match status" value="1"/>
</dbReference>
<comment type="caution">
    <text evidence="14">The sequence shown here is derived from an EMBL/GenBank/DDBJ whole genome shotgun (WGS) entry which is preliminary data.</text>
</comment>
<keyword evidence="6" id="KW-0276">Fatty acid metabolism</keyword>
<dbReference type="InterPro" id="IPR006089">
    <property type="entry name" value="Acyl-CoA_DH_CS"/>
</dbReference>
<comment type="pathway">
    <text evidence="2">Lipid metabolism.</text>
</comment>
<dbReference type="FunFam" id="1.10.540.10:FF:000026">
    <property type="entry name" value="Acyl-CoA dehydrogenase medium chain"/>
    <property type="match status" value="1"/>
</dbReference>
<protein>
    <recommendedName>
        <fullName evidence="10">short-chain 2-methylacyl-CoA dehydrogenase</fullName>
        <ecNumber evidence="10">1.3.8.5</ecNumber>
    </recommendedName>
</protein>
<dbReference type="SUPFAM" id="SSF56645">
    <property type="entry name" value="Acyl-CoA dehydrogenase NM domain-like"/>
    <property type="match status" value="1"/>
</dbReference>
<comment type="similarity">
    <text evidence="3">Belongs to the acyl-CoA dehydrogenase family.</text>
</comment>
<evidence type="ECO:0000259" key="12">
    <source>
        <dbReference type="Pfam" id="PF02770"/>
    </source>
</evidence>
<name>A0A6A5AFR2_APHAT</name>
<dbReference type="PANTHER" id="PTHR43884">
    <property type="entry name" value="ACYL-COA DEHYDROGENASE"/>
    <property type="match status" value="1"/>
</dbReference>
<evidence type="ECO:0000256" key="8">
    <source>
        <dbReference type="ARBA" id="ARBA00023098"/>
    </source>
</evidence>
<dbReference type="InterPro" id="IPR037069">
    <property type="entry name" value="AcylCoA_DH/ox_N_sf"/>
</dbReference>
<dbReference type="VEuPathDB" id="FungiDB:H257_05390"/>
<feature type="domain" description="Acyl-CoA oxidase/dehydrogenase middle" evidence="12">
    <location>
        <begin position="156"/>
        <end position="231"/>
    </location>
</feature>
<dbReference type="Gene3D" id="1.10.540.10">
    <property type="entry name" value="Acyl-CoA dehydrogenase/oxidase, N-terminal domain"/>
    <property type="match status" value="1"/>
</dbReference>
<feature type="non-terminal residue" evidence="14">
    <location>
        <position position="231"/>
    </location>
</feature>
<sequence>MQASAVAHRVLRPFLRKTSANATARAMSSKVPTHLPLSFLSEEELMFQDAATKFAQDVCLPKVSKMDADGEMDKEITQGMFDNGFFGIEIPEEYGGSGASFMNVCLTIEALSRVDPVVGLLCDLQNTVVNNVFVNYGTPEQKQEYLPRLATEMIGSFCLSEAGSGSDAFALKTRADLSADGSYYTLNGQKMWISNSEYAGVFLVFANIDMAKGYKGITCFIVDRDTEGLEI</sequence>
<dbReference type="InterPro" id="IPR046373">
    <property type="entry name" value="Acyl-CoA_Oxase/DH_mid-dom_sf"/>
</dbReference>
<keyword evidence="7" id="KW-0560">Oxidoreductase</keyword>
<dbReference type="GO" id="GO:0050660">
    <property type="term" value="F:flavin adenine dinucleotide binding"/>
    <property type="evidence" value="ECO:0007669"/>
    <property type="project" value="InterPro"/>
</dbReference>
<evidence type="ECO:0000256" key="1">
    <source>
        <dbReference type="ARBA" id="ARBA00001974"/>
    </source>
</evidence>
<evidence type="ECO:0000313" key="14">
    <source>
        <dbReference type="EMBL" id="KAF0746072.1"/>
    </source>
</evidence>
<proteinExistence type="inferred from homology"/>
<evidence type="ECO:0000256" key="11">
    <source>
        <dbReference type="ARBA" id="ARBA00048235"/>
    </source>
</evidence>
<dbReference type="Proteomes" id="UP000469452">
    <property type="component" value="Unassembled WGS sequence"/>
</dbReference>
<dbReference type="InterPro" id="IPR006091">
    <property type="entry name" value="Acyl-CoA_Oxase/DH_mid-dom"/>
</dbReference>
<accession>A0A6A5AFR2</accession>
<evidence type="ECO:0000313" key="15">
    <source>
        <dbReference type="Proteomes" id="UP000469452"/>
    </source>
</evidence>
<dbReference type="Pfam" id="PF02771">
    <property type="entry name" value="Acyl-CoA_dh_N"/>
    <property type="match status" value="1"/>
</dbReference>
<evidence type="ECO:0000256" key="6">
    <source>
        <dbReference type="ARBA" id="ARBA00022832"/>
    </source>
</evidence>
<comment type="catalytic activity">
    <reaction evidence="11">
        <text>2-methylbutanoyl-CoA + oxidized [electron-transfer flavoprotein] + H(+) = (2E)-2-methylbut-2-enoyl-CoA + reduced [electron-transfer flavoprotein]</text>
        <dbReference type="Rhea" id="RHEA:43780"/>
        <dbReference type="Rhea" id="RHEA-COMP:10685"/>
        <dbReference type="Rhea" id="RHEA-COMP:10686"/>
        <dbReference type="ChEBI" id="CHEBI:15378"/>
        <dbReference type="ChEBI" id="CHEBI:57336"/>
        <dbReference type="ChEBI" id="CHEBI:57337"/>
        <dbReference type="ChEBI" id="CHEBI:57692"/>
        <dbReference type="ChEBI" id="CHEBI:58307"/>
        <dbReference type="EC" id="1.3.8.5"/>
    </reaction>
    <physiologicalReaction direction="left-to-right" evidence="11">
        <dbReference type="Rhea" id="RHEA:43781"/>
    </physiologicalReaction>
</comment>
<evidence type="ECO:0000259" key="13">
    <source>
        <dbReference type="Pfam" id="PF02771"/>
    </source>
</evidence>
<comment type="cofactor">
    <cofactor evidence="1">
        <name>FAD</name>
        <dbReference type="ChEBI" id="CHEBI:57692"/>
    </cofactor>
</comment>
<dbReference type="GO" id="GO:0003853">
    <property type="term" value="F:short-chain 2-methyl fatty acyl-CoA dehydrogenase activity"/>
    <property type="evidence" value="ECO:0007669"/>
    <property type="project" value="UniProtKB-EC"/>
</dbReference>
<comment type="pathway">
    <text evidence="9">Amino-acid degradation; L-isoleucine degradation.</text>
</comment>
<dbReference type="PANTHER" id="PTHR43884:SF1">
    <property type="entry name" value="SHORT_BRANCHED CHAIN SPECIFIC ACYL-COA DEHYDROGENASE, MITOCHONDRIAL"/>
    <property type="match status" value="1"/>
</dbReference>
<evidence type="ECO:0000256" key="2">
    <source>
        <dbReference type="ARBA" id="ARBA00005189"/>
    </source>
</evidence>
<dbReference type="InterPro" id="IPR009100">
    <property type="entry name" value="AcylCoA_DH/oxidase_NM_dom_sf"/>
</dbReference>
<dbReference type="AlphaFoldDB" id="A0A6A5AFR2"/>
<gene>
    <name evidence="14" type="ORF">AaE_008278</name>
</gene>
<dbReference type="PROSITE" id="PS00072">
    <property type="entry name" value="ACYL_COA_DH_1"/>
    <property type="match status" value="1"/>
</dbReference>
<dbReference type="EC" id="1.3.8.5" evidence="10"/>
<dbReference type="GO" id="GO:0005739">
    <property type="term" value="C:mitochondrion"/>
    <property type="evidence" value="ECO:0007669"/>
    <property type="project" value="TreeGrafter"/>
</dbReference>
<dbReference type="EMBL" id="VJMI01014096">
    <property type="protein sequence ID" value="KAF0746072.1"/>
    <property type="molecule type" value="Genomic_DNA"/>
</dbReference>
<keyword evidence="8" id="KW-0443">Lipid metabolism</keyword>
<evidence type="ECO:0000256" key="3">
    <source>
        <dbReference type="ARBA" id="ARBA00009347"/>
    </source>
</evidence>
<keyword evidence="4" id="KW-0285">Flavoprotein</keyword>
<dbReference type="Pfam" id="PF02770">
    <property type="entry name" value="Acyl-CoA_dh_M"/>
    <property type="match status" value="1"/>
</dbReference>
<evidence type="ECO:0000256" key="4">
    <source>
        <dbReference type="ARBA" id="ARBA00022630"/>
    </source>
</evidence>
<evidence type="ECO:0000256" key="9">
    <source>
        <dbReference type="ARBA" id="ARBA00037895"/>
    </source>
</evidence>